<proteinExistence type="predicted"/>
<gene>
    <name evidence="1" type="ORF">SAMN04488052_11051</name>
</gene>
<dbReference type="Proteomes" id="UP000199657">
    <property type="component" value="Unassembled WGS sequence"/>
</dbReference>
<dbReference type="EMBL" id="FOEG01000010">
    <property type="protein sequence ID" value="SEP11182.1"/>
    <property type="molecule type" value="Genomic_DNA"/>
</dbReference>
<dbReference type="AlphaFoldDB" id="A0A1H8V6T8"/>
<sequence length="79" mass="8903">MSELLLIVTAIGVVALVVWLRRRRGAVDPGNDRLTRACSGDQAQAQRLEDLEHAQSPEPLSRREARKRALERLIDDRST</sequence>
<reference evidence="1 2" key="1">
    <citation type="submission" date="2016-10" db="EMBL/GenBank/DDBJ databases">
        <authorList>
            <person name="de Groot N.N."/>
        </authorList>
    </citation>
    <scope>NUCLEOTIDE SEQUENCE [LARGE SCALE GENOMIC DNA]</scope>
    <source>
        <strain evidence="1 2">CGMCC 1.6291</strain>
    </source>
</reference>
<dbReference type="RefSeq" id="WP_091645704.1">
    <property type="nucleotide sequence ID" value="NZ_FOEG01000010.1"/>
</dbReference>
<evidence type="ECO:0000313" key="1">
    <source>
        <dbReference type="EMBL" id="SEP11182.1"/>
    </source>
</evidence>
<protein>
    <submittedName>
        <fullName evidence="1">Uncharacterized protein</fullName>
    </submittedName>
</protein>
<keyword evidence="2" id="KW-1185">Reference proteome</keyword>
<dbReference type="STRING" id="406100.SAMN04488052_11051"/>
<name>A0A1H8V6T8_9GAMM</name>
<organism evidence="1 2">
    <name type="scientific">Aquisalimonas asiatica</name>
    <dbReference type="NCBI Taxonomy" id="406100"/>
    <lineage>
        <taxon>Bacteria</taxon>
        <taxon>Pseudomonadati</taxon>
        <taxon>Pseudomonadota</taxon>
        <taxon>Gammaproteobacteria</taxon>
        <taxon>Chromatiales</taxon>
        <taxon>Ectothiorhodospiraceae</taxon>
        <taxon>Aquisalimonas</taxon>
    </lineage>
</organism>
<evidence type="ECO:0000313" key="2">
    <source>
        <dbReference type="Proteomes" id="UP000199657"/>
    </source>
</evidence>
<accession>A0A1H8V6T8</accession>